<sequence length="217" mass="24188">MVYMALTAGIVIIAITIAVIAAKTLFKRSWLLGWLRGSGGLLLLLLAALMVLSALDIYSYRQYEKNKAIANVSFSELAPQHFKASLIGDDGVEHSYELRGDLWQLDVRLLTWSKTFARMGLLPGYRLDRLSGRYVSLEEEKFSPRTVHSLWQSDSGLDVWALLHEYGKNFSLLESSYGSATYLPMKDGALYAVKLTPNGLAASPLNDRAKQAIANWQ</sequence>
<keyword evidence="1" id="KW-1133">Transmembrane helix</keyword>
<keyword evidence="3" id="KW-1185">Reference proteome</keyword>
<dbReference type="Proteomes" id="UP001069090">
    <property type="component" value="Unassembled WGS sequence"/>
</dbReference>
<accession>A0A9J6RIN6</accession>
<comment type="caution">
    <text evidence="2">The sequence shown here is derived from an EMBL/GenBank/DDBJ whole genome shotgun (WGS) entry which is preliminary data.</text>
</comment>
<organism evidence="2 3">
    <name type="scientific">Dasania phycosphaerae</name>
    <dbReference type="NCBI Taxonomy" id="2950436"/>
    <lineage>
        <taxon>Bacteria</taxon>
        <taxon>Pseudomonadati</taxon>
        <taxon>Pseudomonadota</taxon>
        <taxon>Gammaproteobacteria</taxon>
        <taxon>Cellvibrionales</taxon>
        <taxon>Spongiibacteraceae</taxon>
        <taxon>Dasania</taxon>
    </lineage>
</organism>
<evidence type="ECO:0000313" key="3">
    <source>
        <dbReference type="Proteomes" id="UP001069090"/>
    </source>
</evidence>
<evidence type="ECO:0000313" key="2">
    <source>
        <dbReference type="EMBL" id="MCZ0864217.1"/>
    </source>
</evidence>
<name>A0A9J6RIN6_9GAMM</name>
<proteinExistence type="predicted"/>
<feature type="transmembrane region" description="Helical" evidence="1">
    <location>
        <begin position="37"/>
        <end position="58"/>
    </location>
</feature>
<keyword evidence="1" id="KW-0812">Transmembrane</keyword>
<reference evidence="2 3" key="1">
    <citation type="submission" date="2022-12" db="EMBL/GenBank/DDBJ databases">
        <title>Dasania phycosphaerae sp. nov., isolated from particulate material of the south coast of Korea.</title>
        <authorList>
            <person name="Jiang Y."/>
        </authorList>
    </citation>
    <scope>NUCLEOTIDE SEQUENCE [LARGE SCALE GENOMIC DNA]</scope>
    <source>
        <strain evidence="2 3">GY-19</strain>
    </source>
</reference>
<protein>
    <submittedName>
        <fullName evidence="2">Cation/multidrug efflux pump</fullName>
    </submittedName>
</protein>
<gene>
    <name evidence="2" type="ORF">O0V09_03335</name>
</gene>
<evidence type="ECO:0000256" key="1">
    <source>
        <dbReference type="SAM" id="Phobius"/>
    </source>
</evidence>
<dbReference type="RefSeq" id="WP_258330372.1">
    <property type="nucleotide sequence ID" value="NZ_JAPTGG010000002.1"/>
</dbReference>
<dbReference type="AlphaFoldDB" id="A0A9J6RIN6"/>
<dbReference type="EMBL" id="JAPTGG010000002">
    <property type="protein sequence ID" value="MCZ0864217.1"/>
    <property type="molecule type" value="Genomic_DNA"/>
</dbReference>
<keyword evidence="1" id="KW-0472">Membrane</keyword>